<accession>A0A2C9DAL1</accession>
<organism evidence="1 2">
    <name type="scientific">Hartmannibacter diazotrophicus</name>
    <dbReference type="NCBI Taxonomy" id="1482074"/>
    <lineage>
        <taxon>Bacteria</taxon>
        <taxon>Pseudomonadati</taxon>
        <taxon>Pseudomonadota</taxon>
        <taxon>Alphaproteobacteria</taxon>
        <taxon>Hyphomicrobiales</taxon>
        <taxon>Pleomorphomonadaceae</taxon>
        <taxon>Hartmannibacter</taxon>
    </lineage>
</organism>
<proteinExistence type="predicted"/>
<dbReference type="EMBL" id="LT960614">
    <property type="protein sequence ID" value="SON57273.1"/>
    <property type="molecule type" value="Genomic_DNA"/>
</dbReference>
<name>A0A2C9DAL1_9HYPH</name>
<keyword evidence="2" id="KW-1185">Reference proteome</keyword>
<dbReference type="Proteomes" id="UP000223606">
    <property type="component" value="Chromosome 1"/>
</dbReference>
<dbReference type="AlphaFoldDB" id="A0A2C9DAL1"/>
<dbReference type="KEGG" id="hdi:HDIA_3732"/>
<protein>
    <submittedName>
        <fullName evidence="1">Uncharacterized protein</fullName>
    </submittedName>
</protein>
<sequence length="89" mass="9769">MPNLRFPCPTRAFSSNSESVGGCRVKQRANLTPSWSAPLSPNRIHAAGLAVTRVDGFNIRRLQEPIGYIPPAEAEDRFYAKLAEPEMAA</sequence>
<evidence type="ECO:0000313" key="1">
    <source>
        <dbReference type="EMBL" id="SON57273.1"/>
    </source>
</evidence>
<evidence type="ECO:0000313" key="2">
    <source>
        <dbReference type="Proteomes" id="UP000223606"/>
    </source>
</evidence>
<gene>
    <name evidence="1" type="ORF">HDIA_3732</name>
</gene>
<reference evidence="2" key="1">
    <citation type="submission" date="2017-09" db="EMBL/GenBank/DDBJ databases">
        <title>Genome sequence of Nannocystis excedens DSM 71.</title>
        <authorList>
            <person name="Blom J."/>
        </authorList>
    </citation>
    <scope>NUCLEOTIDE SEQUENCE [LARGE SCALE GENOMIC DNA]</scope>
    <source>
        <strain evidence="2">type strain: E19</strain>
    </source>
</reference>